<feature type="transmembrane region" description="Helical" evidence="1">
    <location>
        <begin position="177"/>
        <end position="205"/>
    </location>
</feature>
<dbReference type="Pfam" id="PF25231">
    <property type="entry name" value="DUF7847"/>
    <property type="match status" value="1"/>
</dbReference>
<evidence type="ECO:0000313" key="4">
    <source>
        <dbReference type="Proteomes" id="UP000033048"/>
    </source>
</evidence>
<dbReference type="HOGENOM" id="CLU_923198_0_0_2"/>
<dbReference type="EMBL" id="CP009518">
    <property type="protein sequence ID" value="AKB85536.1"/>
    <property type="molecule type" value="Genomic_DNA"/>
</dbReference>
<dbReference type="Proteomes" id="UP000033048">
    <property type="component" value="Chromosome"/>
</dbReference>
<evidence type="ECO:0000259" key="2">
    <source>
        <dbReference type="Pfam" id="PF25231"/>
    </source>
</evidence>
<dbReference type="KEGG" id="mmet:MCMEM_1483"/>
<protein>
    <recommendedName>
        <fullName evidence="2">DUF7847 domain-containing protein</fullName>
    </recommendedName>
</protein>
<dbReference type="InterPro" id="IPR057169">
    <property type="entry name" value="DUF7847"/>
</dbReference>
<feature type="domain" description="DUF7847" evidence="2">
    <location>
        <begin position="6"/>
        <end position="270"/>
    </location>
</feature>
<proteinExistence type="predicted"/>
<dbReference type="AlphaFoldDB" id="A0A0E3SRG8"/>
<gene>
    <name evidence="3" type="ORF">MCMEM_1483</name>
</gene>
<evidence type="ECO:0000313" key="3">
    <source>
        <dbReference type="EMBL" id="AKB85536.1"/>
    </source>
</evidence>
<feature type="transmembrane region" description="Helical" evidence="1">
    <location>
        <begin position="20"/>
        <end position="50"/>
    </location>
</feature>
<dbReference type="OrthoDB" id="137243at2157"/>
<name>A0A0E3SRG8_METMT</name>
<dbReference type="RefSeq" id="WP_048205616.1">
    <property type="nucleotide sequence ID" value="NZ_CP009518.1"/>
</dbReference>
<dbReference type="GeneID" id="24894042"/>
<keyword evidence="1" id="KW-1133">Transmembrane helix</keyword>
<keyword evidence="1" id="KW-0812">Transmembrane</keyword>
<feature type="transmembrane region" description="Helical" evidence="1">
    <location>
        <begin position="78"/>
        <end position="100"/>
    </location>
</feature>
<reference evidence="3 4" key="1">
    <citation type="submission" date="2014-07" db="EMBL/GenBank/DDBJ databases">
        <title>Methanogenic archaea and the global carbon cycle.</title>
        <authorList>
            <person name="Henriksen J.R."/>
            <person name="Luke J."/>
            <person name="Reinhart S."/>
            <person name="Benedict M.N."/>
            <person name="Youngblut N.D."/>
            <person name="Metcalf M.E."/>
            <person name="Whitaker R.J."/>
            <person name="Metcalf W.W."/>
        </authorList>
    </citation>
    <scope>NUCLEOTIDE SEQUENCE [LARGE SCALE GENOMIC DNA]</scope>
    <source>
        <strain evidence="3 4">MM1</strain>
    </source>
</reference>
<sequence length="301" mass="33006">MHEDLGRVLNKGFGTWKRNLGIAVPFIFNMLLSMLVFVIGFILLSFIVLAPSVSEIADPSSLSPEETMEMIMPLFNDSIGIVIAFGILTMLVLAFIQAYFTAGAVGMAKVASETGHTTLSDMFRYGNDNVISLFLAKIMVFLISFAGVIFIVPGALITDDLGALMSNPENAVVPGAMLLFGFLLWVIYAVIVGLILSPLEFCLVVDRLDPMSGLKRAYGFFMGNKLDVLLLFLVMISISVLNNLLSEAMSVIEAVGAVWAFASFILSIAVIQPLITVWWTRLYMSRSGKELYDISELLEYP</sequence>
<feature type="transmembrane region" description="Helical" evidence="1">
    <location>
        <begin position="130"/>
        <end position="157"/>
    </location>
</feature>
<accession>A0A0E3SRG8</accession>
<keyword evidence="1" id="KW-0472">Membrane</keyword>
<evidence type="ECO:0000256" key="1">
    <source>
        <dbReference type="SAM" id="Phobius"/>
    </source>
</evidence>
<feature type="transmembrane region" description="Helical" evidence="1">
    <location>
        <begin position="257"/>
        <end position="279"/>
    </location>
</feature>
<keyword evidence="4" id="KW-1185">Reference proteome</keyword>
<organism evidence="3 4">
    <name type="scientific">Methanococcoides methylutens MM1</name>
    <dbReference type="NCBI Taxonomy" id="1434104"/>
    <lineage>
        <taxon>Archaea</taxon>
        <taxon>Methanobacteriati</taxon>
        <taxon>Methanobacteriota</taxon>
        <taxon>Stenosarchaea group</taxon>
        <taxon>Methanomicrobia</taxon>
        <taxon>Methanosarcinales</taxon>
        <taxon>Methanosarcinaceae</taxon>
        <taxon>Methanococcoides</taxon>
    </lineage>
</organism>
<feature type="transmembrane region" description="Helical" evidence="1">
    <location>
        <begin position="226"/>
        <end position="245"/>
    </location>
</feature>